<evidence type="ECO:0000313" key="2">
    <source>
        <dbReference type="EMBL" id="CBI09023.1"/>
    </source>
</evidence>
<sequence length="130" mass="14335">MELILNLVWAGLALLLMATWLSRPAHELAPRRLQWMSLFVVVLLLLPVISMSDDLIAAQGPAEVDTCLRRAQDAHAGPVTHGATSFALPQPMVHNWNQMQPIGVLAVESTDRAAYPTHLFFFFSRPPPAA</sequence>
<name>E6QP52_9ZZZZ</name>
<comment type="caution">
    <text evidence="2">The sequence shown here is derived from an EMBL/GenBank/DDBJ whole genome shotgun (WGS) entry which is preliminary data.</text>
</comment>
<organism evidence="2">
    <name type="scientific">mine drainage metagenome</name>
    <dbReference type="NCBI Taxonomy" id="410659"/>
    <lineage>
        <taxon>unclassified sequences</taxon>
        <taxon>metagenomes</taxon>
        <taxon>ecological metagenomes</taxon>
    </lineage>
</organism>
<proteinExistence type="predicted"/>
<gene>
    <name evidence="2" type="ORF">CARN6_2564</name>
</gene>
<evidence type="ECO:0000256" key="1">
    <source>
        <dbReference type="SAM" id="Phobius"/>
    </source>
</evidence>
<protein>
    <submittedName>
        <fullName evidence="2">Uncharacterized protein</fullName>
    </submittedName>
</protein>
<keyword evidence="1" id="KW-1133">Transmembrane helix</keyword>
<keyword evidence="1" id="KW-0472">Membrane</keyword>
<dbReference type="AlphaFoldDB" id="E6QP52"/>
<accession>E6QP52</accession>
<dbReference type="EMBL" id="CABQ01000309">
    <property type="protein sequence ID" value="CBI09023.1"/>
    <property type="molecule type" value="Genomic_DNA"/>
</dbReference>
<feature type="transmembrane region" description="Helical" evidence="1">
    <location>
        <begin position="34"/>
        <end position="51"/>
    </location>
</feature>
<reference evidence="2" key="1">
    <citation type="submission" date="2009-10" db="EMBL/GenBank/DDBJ databases">
        <title>Diversity of trophic interactions inside an arsenic-rich microbial ecosystem.</title>
        <authorList>
            <person name="Bertin P.N."/>
            <person name="Heinrich-Salmeron A."/>
            <person name="Pelletier E."/>
            <person name="Goulhen-Chollet F."/>
            <person name="Arsene-Ploetze F."/>
            <person name="Gallien S."/>
            <person name="Calteau A."/>
            <person name="Vallenet D."/>
            <person name="Casiot C."/>
            <person name="Chane-Woon-Ming B."/>
            <person name="Giloteaux L."/>
            <person name="Barakat M."/>
            <person name="Bonnefoy V."/>
            <person name="Bruneel O."/>
            <person name="Chandler M."/>
            <person name="Cleiss J."/>
            <person name="Duran R."/>
            <person name="Elbaz-Poulichet F."/>
            <person name="Fonknechten N."/>
            <person name="Lauga B."/>
            <person name="Mornico D."/>
            <person name="Ortet P."/>
            <person name="Schaeffer C."/>
            <person name="Siguier P."/>
            <person name="Alexander Thil Smith A."/>
            <person name="Van Dorsselaer A."/>
            <person name="Weissenbach J."/>
            <person name="Medigue C."/>
            <person name="Le Paslier D."/>
        </authorList>
    </citation>
    <scope>NUCLEOTIDE SEQUENCE</scope>
</reference>
<keyword evidence="1" id="KW-0812">Transmembrane</keyword>